<dbReference type="EMBL" id="BRXY01000114">
    <property type="protein sequence ID" value="GMH67036.1"/>
    <property type="molecule type" value="Genomic_DNA"/>
</dbReference>
<sequence length="353" mass="37896">MALSSDVKLVGVTAERILQTVHAALYASVPLDSMAIKESSYLVSQAGTAVAMLKVTGGSILHTHPATGKRITAATGVLREVNNAPAMLLSGPDFYAEAAAGTSVMKDFFHFKDDCTAAEIATLLARFHSTPTAWFAPLRDEYVERDAGLAPILRAAPLHSPCWHLPWSGIDTGNVVMTCEAFYAVSEATKRLVVIHGDFKPDNVLWGADGKLIAIDYDLCQHLSLCERLRERAGGGPRLYARLRDETLVTFPGLLANIYDKEVPLLRGEPHPTAKTTAASADDSPTALEIVDLLAAAVAQVRADAALVDCCVNDGLVLTLFAREGLGSPLLFGWLQQMQTNNMLRLFGIAPAE</sequence>
<dbReference type="Pfam" id="PF01636">
    <property type="entry name" value="APH"/>
    <property type="match status" value="1"/>
</dbReference>
<comment type="caution">
    <text evidence="2">The sequence shown here is derived from an EMBL/GenBank/DDBJ whole genome shotgun (WGS) entry which is preliminary data.</text>
</comment>
<proteinExistence type="predicted"/>
<reference evidence="3" key="1">
    <citation type="journal article" date="2023" name="Commun. Biol.">
        <title>Genome analysis of Parmales, the sister group of diatoms, reveals the evolutionary specialization of diatoms from phago-mixotrophs to photoautotrophs.</title>
        <authorList>
            <person name="Ban H."/>
            <person name="Sato S."/>
            <person name="Yoshikawa S."/>
            <person name="Yamada K."/>
            <person name="Nakamura Y."/>
            <person name="Ichinomiya M."/>
            <person name="Sato N."/>
            <person name="Blanc-Mathieu R."/>
            <person name="Endo H."/>
            <person name="Kuwata A."/>
            <person name="Ogata H."/>
        </authorList>
    </citation>
    <scope>NUCLEOTIDE SEQUENCE [LARGE SCALE GENOMIC DNA]</scope>
    <source>
        <strain evidence="3">NIES 3701</strain>
    </source>
</reference>
<dbReference type="AlphaFoldDB" id="A0A9W7AAC8"/>
<name>A0A9W7AAC8_9STRA</name>
<evidence type="ECO:0000313" key="3">
    <source>
        <dbReference type="Proteomes" id="UP001165085"/>
    </source>
</evidence>
<dbReference type="Proteomes" id="UP001165085">
    <property type="component" value="Unassembled WGS sequence"/>
</dbReference>
<keyword evidence="3" id="KW-1185">Reference proteome</keyword>
<evidence type="ECO:0000313" key="2">
    <source>
        <dbReference type="EMBL" id="GMH67036.1"/>
    </source>
</evidence>
<dbReference type="InterPro" id="IPR011009">
    <property type="entry name" value="Kinase-like_dom_sf"/>
</dbReference>
<organism evidence="2 3">
    <name type="scientific">Triparma strigata</name>
    <dbReference type="NCBI Taxonomy" id="1606541"/>
    <lineage>
        <taxon>Eukaryota</taxon>
        <taxon>Sar</taxon>
        <taxon>Stramenopiles</taxon>
        <taxon>Ochrophyta</taxon>
        <taxon>Bolidophyceae</taxon>
        <taxon>Parmales</taxon>
        <taxon>Triparmaceae</taxon>
        <taxon>Triparma</taxon>
    </lineage>
</organism>
<dbReference type="SUPFAM" id="SSF56112">
    <property type="entry name" value="Protein kinase-like (PK-like)"/>
    <property type="match status" value="1"/>
</dbReference>
<accession>A0A9W7AAC8</accession>
<protein>
    <recommendedName>
        <fullName evidence="1">Aminoglycoside phosphotransferase domain-containing protein</fullName>
    </recommendedName>
</protein>
<dbReference type="Gene3D" id="3.90.1200.10">
    <property type="match status" value="1"/>
</dbReference>
<feature type="domain" description="Aminoglycoside phosphotransferase" evidence="1">
    <location>
        <begin position="118"/>
        <end position="220"/>
    </location>
</feature>
<dbReference type="InterPro" id="IPR002575">
    <property type="entry name" value="Aminoglycoside_PTrfase"/>
</dbReference>
<gene>
    <name evidence="2" type="ORF">TrST_g518</name>
</gene>
<dbReference type="OrthoDB" id="191037at2759"/>
<evidence type="ECO:0000259" key="1">
    <source>
        <dbReference type="Pfam" id="PF01636"/>
    </source>
</evidence>